<gene>
    <name evidence="2" type="ORF">BJF91_03730</name>
</gene>
<protein>
    <submittedName>
        <fullName evidence="2">Uncharacterized protein</fullName>
    </submittedName>
</protein>
<dbReference type="Proteomes" id="UP000185598">
    <property type="component" value="Unassembled WGS sequence"/>
</dbReference>
<proteinExistence type="predicted"/>
<evidence type="ECO:0000313" key="3">
    <source>
        <dbReference type="Proteomes" id="UP000185598"/>
    </source>
</evidence>
<name>A0A1Q8ZZ23_9HYPH</name>
<dbReference type="AlphaFoldDB" id="A0A1Q8ZZ23"/>
<comment type="caution">
    <text evidence="2">The sequence shown here is derived from an EMBL/GenBank/DDBJ whole genome shotgun (WGS) entry which is preliminary data.</text>
</comment>
<organism evidence="2 3">
    <name type="scientific">Allorhizobium taibaishanense</name>
    <dbReference type="NCBI Taxonomy" id="887144"/>
    <lineage>
        <taxon>Bacteria</taxon>
        <taxon>Pseudomonadati</taxon>
        <taxon>Pseudomonadota</taxon>
        <taxon>Alphaproteobacteria</taxon>
        <taxon>Hyphomicrobiales</taxon>
        <taxon>Rhizobiaceae</taxon>
        <taxon>Rhizobium/Agrobacterium group</taxon>
        <taxon>Allorhizobium</taxon>
    </lineage>
</organism>
<evidence type="ECO:0000313" key="2">
    <source>
        <dbReference type="EMBL" id="OLP47526.1"/>
    </source>
</evidence>
<reference evidence="2 3" key="1">
    <citation type="submission" date="2016-09" db="EMBL/GenBank/DDBJ databases">
        <title>Rhizobium oryziradicis sp. nov., isolated from the root of rice.</title>
        <authorList>
            <person name="Zhao J."/>
            <person name="Zhang X."/>
        </authorList>
    </citation>
    <scope>NUCLEOTIDE SEQUENCE [LARGE SCALE GENOMIC DNA]</scope>
    <source>
        <strain evidence="2 3">14971</strain>
    </source>
</reference>
<dbReference type="EMBL" id="MKIN01000027">
    <property type="protein sequence ID" value="OLP47526.1"/>
    <property type="molecule type" value="Genomic_DNA"/>
</dbReference>
<keyword evidence="3" id="KW-1185">Reference proteome</keyword>
<evidence type="ECO:0000256" key="1">
    <source>
        <dbReference type="SAM" id="MobiDB-lite"/>
    </source>
</evidence>
<accession>A0A1Q8ZZ23</accession>
<feature type="region of interest" description="Disordered" evidence="1">
    <location>
        <begin position="1"/>
        <end position="20"/>
    </location>
</feature>
<sequence length="68" mass="7648">MLLRGRNEPMRGSSHPKANLTEADVVAIRESKVGTCELAIRYGVSPSTISEIRRFKKYRDVQRICNAA</sequence>